<dbReference type="PANTHER" id="PTHR34044:SF1">
    <property type="entry name" value="NUCLEAR PROTEIN"/>
    <property type="match status" value="1"/>
</dbReference>
<dbReference type="EMBL" id="HBGV01017791">
    <property type="protein sequence ID" value="CAD9514370.1"/>
    <property type="molecule type" value="Transcribed_RNA"/>
</dbReference>
<evidence type="ECO:0000313" key="1">
    <source>
        <dbReference type="EMBL" id="CAD9514370.1"/>
    </source>
</evidence>
<protein>
    <submittedName>
        <fullName evidence="1">Uncharacterized protein</fullName>
    </submittedName>
</protein>
<dbReference type="AlphaFoldDB" id="A0A7S2IBY6"/>
<sequence length="402" mass="43720">MVAPVSFTTGLAAAAAAAASIANVSAFGFVKSPINIRPSQQAVSSSKSRSFSSSSLHMATWSNGQAIREYQDFLSTGKSELDVAEDGPSVIVASPHDTPAQALVEGIVSLGMGDDIVVAPGAELPKSMGEGNKARESYPIYVAVPPYQLEAFLATLPESWLPRRDDFVFCSGGDVCGCIEPVLKQFGLCRDSMTQVLVSGMTLPGPTGKPQDLSVKMDMASNGEEKWAGECAACGKWNGAVAERLVRNGIRCKTGFYREWRRFMWEQVMYDAAFNLVGVVRAEPTTLAQVALYYEQEVSDMMWQITGKLRGGLAVSLLYGFEERLFTFAERTGKETQCKLVDGMFPYVHGMMPTGMGNMHSEYLHYAKDERGLIPNVYLPPAAKMDELPIMREGNLRADGVL</sequence>
<organism evidence="1">
    <name type="scientific">Helicotheca tamesis</name>
    <dbReference type="NCBI Taxonomy" id="374047"/>
    <lineage>
        <taxon>Eukaryota</taxon>
        <taxon>Sar</taxon>
        <taxon>Stramenopiles</taxon>
        <taxon>Ochrophyta</taxon>
        <taxon>Bacillariophyta</taxon>
        <taxon>Mediophyceae</taxon>
        <taxon>Lithodesmiophycidae</taxon>
        <taxon>Lithodesmiales</taxon>
        <taxon>Lithodesmiaceae</taxon>
        <taxon>Helicotheca</taxon>
    </lineage>
</organism>
<reference evidence="1" key="1">
    <citation type="submission" date="2021-01" db="EMBL/GenBank/DDBJ databases">
        <authorList>
            <person name="Corre E."/>
            <person name="Pelletier E."/>
            <person name="Niang G."/>
            <person name="Scheremetjew M."/>
            <person name="Finn R."/>
            <person name="Kale V."/>
            <person name="Holt S."/>
            <person name="Cochrane G."/>
            <person name="Meng A."/>
            <person name="Brown T."/>
            <person name="Cohen L."/>
        </authorList>
    </citation>
    <scope>NUCLEOTIDE SEQUENCE</scope>
    <source>
        <strain evidence="1">CCMP826</strain>
    </source>
</reference>
<dbReference type="PANTHER" id="PTHR34044">
    <property type="entry name" value="NUCLEAR PROTEIN"/>
    <property type="match status" value="1"/>
</dbReference>
<gene>
    <name evidence="1" type="ORF">HTAM1171_LOCUS10977</name>
</gene>
<accession>A0A7S2IBY6</accession>
<name>A0A7S2IBY6_9STRA</name>
<proteinExistence type="predicted"/>